<name>A0A5B1CCP6_9BACT</name>
<protein>
    <submittedName>
        <fullName evidence="1">Uncharacterized protein</fullName>
    </submittedName>
</protein>
<gene>
    <name evidence="1" type="ORF">LF1_14720</name>
</gene>
<dbReference type="RefSeq" id="WP_068265733.1">
    <property type="nucleotide sequence ID" value="NZ_LWSK01000096.1"/>
</dbReference>
<reference evidence="1 2" key="1">
    <citation type="submission" date="2019-08" db="EMBL/GenBank/DDBJ databases">
        <title>Deep-cultivation of Planctomycetes and their phenomic and genomic characterization uncovers novel biology.</title>
        <authorList>
            <person name="Wiegand S."/>
            <person name="Jogler M."/>
            <person name="Boedeker C."/>
            <person name="Pinto D."/>
            <person name="Vollmers J."/>
            <person name="Rivas-Marin E."/>
            <person name="Kohn T."/>
            <person name="Peeters S.H."/>
            <person name="Heuer A."/>
            <person name="Rast P."/>
            <person name="Oberbeckmann S."/>
            <person name="Bunk B."/>
            <person name="Jeske O."/>
            <person name="Meyerdierks A."/>
            <person name="Storesund J.E."/>
            <person name="Kallscheuer N."/>
            <person name="Luecker S."/>
            <person name="Lage O.M."/>
            <person name="Pohl T."/>
            <person name="Merkel B.J."/>
            <person name="Hornburger P."/>
            <person name="Mueller R.-W."/>
            <person name="Bruemmer F."/>
            <person name="Labrenz M."/>
            <person name="Spormann A.M."/>
            <person name="Op Den Camp H."/>
            <person name="Overmann J."/>
            <person name="Amann R."/>
            <person name="Jetten M.S.M."/>
            <person name="Mascher T."/>
            <person name="Medema M.H."/>
            <person name="Devos D.P."/>
            <person name="Kaster A.-K."/>
            <person name="Ovreas L."/>
            <person name="Rohde M."/>
            <person name="Galperin M.Y."/>
            <person name="Jogler C."/>
        </authorList>
    </citation>
    <scope>NUCLEOTIDE SEQUENCE [LARGE SCALE GENOMIC DNA]</scope>
    <source>
        <strain evidence="1 2">LF1</strain>
    </source>
</reference>
<sequence>MKAIELIDPTSGLPRFVGTCHAGDGSQIWANRGRFENGLNNWLCSLPEPPPVGNWLPSISMHPREIISLARHRIRQIIDWSQGHPDWLHVPKIGMWAQPVVWVGKRGAVRRFDSLADGAEWAKVRRRTVIDGLFTGSAQSGRTGSAGHWMLDDMRTT</sequence>
<evidence type="ECO:0000313" key="1">
    <source>
        <dbReference type="EMBL" id="KAA1258948.1"/>
    </source>
</evidence>
<dbReference type="AlphaFoldDB" id="A0A5B1CCP6"/>
<proteinExistence type="predicted"/>
<comment type="caution">
    <text evidence="1">The sequence shown here is derived from an EMBL/GenBank/DDBJ whole genome shotgun (WGS) entry which is preliminary data.</text>
</comment>
<dbReference type="EMBL" id="VRLW01000001">
    <property type="protein sequence ID" value="KAA1258948.1"/>
    <property type="molecule type" value="Genomic_DNA"/>
</dbReference>
<keyword evidence="2" id="KW-1185">Reference proteome</keyword>
<evidence type="ECO:0000313" key="2">
    <source>
        <dbReference type="Proteomes" id="UP000322699"/>
    </source>
</evidence>
<dbReference type="Proteomes" id="UP000322699">
    <property type="component" value="Unassembled WGS sequence"/>
</dbReference>
<accession>A0A5B1CCP6</accession>
<organism evidence="1 2">
    <name type="scientific">Rubripirellula obstinata</name>
    <dbReference type="NCBI Taxonomy" id="406547"/>
    <lineage>
        <taxon>Bacteria</taxon>
        <taxon>Pseudomonadati</taxon>
        <taxon>Planctomycetota</taxon>
        <taxon>Planctomycetia</taxon>
        <taxon>Pirellulales</taxon>
        <taxon>Pirellulaceae</taxon>
        <taxon>Rubripirellula</taxon>
    </lineage>
</organism>